<organism evidence="2 3">
    <name type="scientific">Desulfobacula phenolica</name>
    <dbReference type="NCBI Taxonomy" id="90732"/>
    <lineage>
        <taxon>Bacteria</taxon>
        <taxon>Pseudomonadati</taxon>
        <taxon>Thermodesulfobacteriota</taxon>
        <taxon>Desulfobacteria</taxon>
        <taxon>Desulfobacterales</taxon>
        <taxon>Desulfobacteraceae</taxon>
        <taxon>Desulfobacula</taxon>
    </lineage>
</organism>
<protein>
    <recommendedName>
        <fullName evidence="1">MrfA-like Zn-binding domain-containing protein</fullName>
    </recommendedName>
</protein>
<dbReference type="AlphaFoldDB" id="A0A1H2J2F4"/>
<dbReference type="Proteomes" id="UP000199608">
    <property type="component" value="Unassembled WGS sequence"/>
</dbReference>
<sequence length="638" mass="72559">MPGRGPLRQSQVIAPFGPGAIHTDRFGVSLICCGLDHWFSKIENETDCDEFKIIDEWRINRSLGVDHLRKPPDYRNTIPGIDVPNIGMTIPFLRFPTWHYCSNCGHMKKTSLTYQGLKDKNICPVCYTEKSFKIPLVQVRFAVVCDHGHIHDFPWNEWAHQDFSPDCGEDSLRLVEYGGGTLDSIEVICTKCKKRKRLGGITSGELKIKGEPFQCNGRRLWLHDNEGIGCGRPVRGVLRNSSNIYFSQIFSSIFLPKIDKKTDVEIEEITRILEKPGISDLIDVLISMDTPIETILEKIKGQYGKYFQEYNERQVLSALQAYLNTEKEPQDCEASSGDSYDRESFRREEYRILAEEWDIPYLNSEKVDLEKYSDAVSLIFSKIMLIKKVRETRVFTGFTRLDPPEDQNFFELRRSLWLNDPEPSNSWLPASIVNGEGLFLEFNRTTLVQWLEGPEKETIGNRISNLRRNYENASRERGGFGLFNELHPVFILIHTVSHLLMNQLTFECGYSSASLRERLYFSTDESSPMAALLIYTAAGDSEGTMGGLVRMGKPGLFEPMLKDAVRKSQWCSADPVCMELGDMGGQGPYSCNLAACHNCALVPETSCEEFNRFLDRGLVTGTVENRALGFLNVIFDQV</sequence>
<keyword evidence="3" id="KW-1185">Reference proteome</keyword>
<evidence type="ECO:0000313" key="3">
    <source>
        <dbReference type="Proteomes" id="UP000199608"/>
    </source>
</evidence>
<dbReference type="NCBIfam" id="NF038324">
    <property type="entry name" value="DrmB_fam"/>
    <property type="match status" value="1"/>
</dbReference>
<evidence type="ECO:0000259" key="1">
    <source>
        <dbReference type="Pfam" id="PF09369"/>
    </source>
</evidence>
<dbReference type="Pfam" id="PF09369">
    <property type="entry name" value="MZB"/>
    <property type="match status" value="1"/>
</dbReference>
<feature type="domain" description="MrfA-like Zn-binding" evidence="1">
    <location>
        <begin position="497"/>
        <end position="599"/>
    </location>
</feature>
<proteinExistence type="predicted"/>
<dbReference type="EMBL" id="FNLL01000010">
    <property type="protein sequence ID" value="SDU50346.1"/>
    <property type="molecule type" value="Genomic_DNA"/>
</dbReference>
<dbReference type="InterPro" id="IPR018973">
    <property type="entry name" value="MZB"/>
</dbReference>
<dbReference type="RefSeq" id="WP_092236423.1">
    <property type="nucleotide sequence ID" value="NZ_FNLL01000010.1"/>
</dbReference>
<accession>A0A1H2J2F4</accession>
<dbReference type="InterPro" id="IPR047721">
    <property type="entry name" value="DrmB"/>
</dbReference>
<gene>
    <name evidence="2" type="ORF">SAMN04487931_11096</name>
</gene>
<reference evidence="3" key="1">
    <citation type="submission" date="2016-10" db="EMBL/GenBank/DDBJ databases">
        <authorList>
            <person name="Varghese N."/>
            <person name="Submissions S."/>
        </authorList>
    </citation>
    <scope>NUCLEOTIDE SEQUENCE [LARGE SCALE GENOMIC DNA]</scope>
    <source>
        <strain evidence="3">DSM 3384</strain>
    </source>
</reference>
<name>A0A1H2J2F4_9BACT</name>
<evidence type="ECO:0000313" key="2">
    <source>
        <dbReference type="EMBL" id="SDU50346.1"/>
    </source>
</evidence>